<keyword evidence="3" id="KW-1185">Reference proteome</keyword>
<accession>A0ABS4GKF0</accession>
<keyword evidence="1" id="KW-0446">Lipid-binding</keyword>
<dbReference type="InterPro" id="IPR050270">
    <property type="entry name" value="DegV_domain_contain"/>
</dbReference>
<gene>
    <name evidence="2" type="ORF">J2Z37_000720</name>
</gene>
<evidence type="ECO:0000256" key="1">
    <source>
        <dbReference type="ARBA" id="ARBA00023121"/>
    </source>
</evidence>
<dbReference type="InterPro" id="IPR003797">
    <property type="entry name" value="DegV"/>
</dbReference>
<dbReference type="Proteomes" id="UP001519343">
    <property type="component" value="Unassembled WGS sequence"/>
</dbReference>
<dbReference type="PROSITE" id="PS51482">
    <property type="entry name" value="DEGV"/>
    <property type="match status" value="1"/>
</dbReference>
<protein>
    <submittedName>
        <fullName evidence="2">DegV family protein with EDD domain</fullName>
    </submittedName>
</protein>
<dbReference type="Pfam" id="PF02645">
    <property type="entry name" value="DegV"/>
    <property type="match status" value="1"/>
</dbReference>
<evidence type="ECO:0000313" key="3">
    <source>
        <dbReference type="Proteomes" id="UP001519343"/>
    </source>
</evidence>
<dbReference type="NCBIfam" id="TIGR00762">
    <property type="entry name" value="DegV"/>
    <property type="match status" value="1"/>
</dbReference>
<dbReference type="InterPro" id="IPR043168">
    <property type="entry name" value="DegV_C"/>
</dbReference>
<dbReference type="PANTHER" id="PTHR33434:SF2">
    <property type="entry name" value="FATTY ACID-BINDING PROTEIN TM_1468"/>
    <property type="match status" value="1"/>
</dbReference>
<sequence length="286" mass="31488">MVPRICVVTDSTADIPKEVAEQWDIHVVPLHVHIDHETFLDGVTITPLEFFEKLVKANNFPTTSQPSPTHFEKKYRELAGVYGEDVQILSIHLSSALSGTYQSANLARSFLDGKIDVSVIDSKKAAFFLGQIVVEAAKAAKSGKSKEDCLALIKRMIDGQRDLFMIDDLTYLQKGGRIGKAQALLGNLLSVKPILSLNEEGEVYPLDKVRGKKKAISKMLEYFHEYAGDEEVLCSVLYGKNHDEAKELAEKISGQFNVNEIHLVVLGPVIGAHAGPQAIAVSMMKK</sequence>
<comment type="caution">
    <text evidence="2">The sequence shown here is derived from an EMBL/GenBank/DDBJ whole genome shotgun (WGS) entry which is preliminary data.</text>
</comment>
<dbReference type="RefSeq" id="WP_245203570.1">
    <property type="nucleotide sequence ID" value="NZ_JAGGKT010000001.1"/>
</dbReference>
<organism evidence="2 3">
    <name type="scientific">Ammoniphilus resinae</name>
    <dbReference type="NCBI Taxonomy" id="861532"/>
    <lineage>
        <taxon>Bacteria</taxon>
        <taxon>Bacillati</taxon>
        <taxon>Bacillota</taxon>
        <taxon>Bacilli</taxon>
        <taxon>Bacillales</taxon>
        <taxon>Paenibacillaceae</taxon>
        <taxon>Aneurinibacillus group</taxon>
        <taxon>Ammoniphilus</taxon>
    </lineage>
</organism>
<dbReference type="Gene3D" id="3.40.50.10170">
    <property type="match status" value="1"/>
</dbReference>
<dbReference type="SUPFAM" id="SSF82549">
    <property type="entry name" value="DAK1/DegV-like"/>
    <property type="match status" value="1"/>
</dbReference>
<dbReference type="PANTHER" id="PTHR33434">
    <property type="entry name" value="DEGV DOMAIN-CONTAINING PROTEIN DR_1986-RELATED"/>
    <property type="match status" value="1"/>
</dbReference>
<evidence type="ECO:0000313" key="2">
    <source>
        <dbReference type="EMBL" id="MBP1930733.1"/>
    </source>
</evidence>
<name>A0ABS4GKF0_9BACL</name>
<dbReference type="Gene3D" id="3.30.1180.10">
    <property type="match status" value="1"/>
</dbReference>
<dbReference type="EMBL" id="JAGGKT010000001">
    <property type="protein sequence ID" value="MBP1930733.1"/>
    <property type="molecule type" value="Genomic_DNA"/>
</dbReference>
<proteinExistence type="predicted"/>
<reference evidence="2 3" key="1">
    <citation type="submission" date="2021-03" db="EMBL/GenBank/DDBJ databases">
        <title>Genomic Encyclopedia of Type Strains, Phase IV (KMG-IV): sequencing the most valuable type-strain genomes for metagenomic binning, comparative biology and taxonomic classification.</title>
        <authorList>
            <person name="Goeker M."/>
        </authorList>
    </citation>
    <scope>NUCLEOTIDE SEQUENCE [LARGE SCALE GENOMIC DNA]</scope>
    <source>
        <strain evidence="2 3">DSM 24738</strain>
    </source>
</reference>